<keyword evidence="2" id="KW-1185">Reference proteome</keyword>
<dbReference type="Proteomes" id="UP000487350">
    <property type="component" value="Unassembled WGS sequence"/>
</dbReference>
<reference evidence="1 2" key="1">
    <citation type="submission" date="2019-11" db="EMBL/GenBank/DDBJ databases">
        <title>Caenimonas koreensis gen. nov., sp. nov., isolated from activated sludge.</title>
        <authorList>
            <person name="Seung H.R."/>
        </authorList>
    </citation>
    <scope>NUCLEOTIDE SEQUENCE [LARGE SCALE GENOMIC DNA]</scope>
    <source>
        <strain evidence="1 2">EMB320</strain>
    </source>
</reference>
<name>A0A844B6W4_9BURK</name>
<gene>
    <name evidence="1" type="ORF">GHT07_16670</name>
</gene>
<dbReference type="GO" id="GO:0003677">
    <property type="term" value="F:DNA binding"/>
    <property type="evidence" value="ECO:0007669"/>
    <property type="project" value="InterPro"/>
</dbReference>
<proteinExistence type="predicted"/>
<comment type="caution">
    <text evidence="1">The sequence shown here is derived from an EMBL/GenBank/DDBJ whole genome shotgun (WGS) entry which is preliminary data.</text>
</comment>
<dbReference type="SUPFAM" id="SSF46689">
    <property type="entry name" value="Homeodomain-like"/>
    <property type="match status" value="1"/>
</dbReference>
<dbReference type="EMBL" id="WJBU01000017">
    <property type="protein sequence ID" value="MRD48923.1"/>
    <property type="molecule type" value="Genomic_DNA"/>
</dbReference>
<dbReference type="NCBIfam" id="NF047595">
    <property type="entry name" value="IS66_ISRel24_TnpA"/>
    <property type="match status" value="1"/>
</dbReference>
<dbReference type="InterPro" id="IPR002514">
    <property type="entry name" value="Transposase_8"/>
</dbReference>
<protein>
    <submittedName>
        <fullName evidence="1">Transposase</fullName>
    </submittedName>
</protein>
<dbReference type="AlphaFoldDB" id="A0A844B6W4"/>
<evidence type="ECO:0000313" key="2">
    <source>
        <dbReference type="Proteomes" id="UP000487350"/>
    </source>
</evidence>
<organism evidence="1 2">
    <name type="scientific">Caenimonas koreensis DSM 17982</name>
    <dbReference type="NCBI Taxonomy" id="1121255"/>
    <lineage>
        <taxon>Bacteria</taxon>
        <taxon>Pseudomonadati</taxon>
        <taxon>Pseudomonadota</taxon>
        <taxon>Betaproteobacteria</taxon>
        <taxon>Burkholderiales</taxon>
        <taxon>Comamonadaceae</taxon>
        <taxon>Caenimonas</taxon>
    </lineage>
</organism>
<sequence>MKDWRKRPRRRHSQELKAQVLAQCAQPGASVAAVALAHGLNANVVHKWRRMTGEAATPLASFIPVALPAPAAVQQDIRMELRRGTTTMTIVWPSAAAAECAAWMRELLR</sequence>
<dbReference type="GO" id="GO:0004803">
    <property type="term" value="F:transposase activity"/>
    <property type="evidence" value="ECO:0007669"/>
    <property type="project" value="InterPro"/>
</dbReference>
<accession>A0A844B6W4</accession>
<dbReference type="Pfam" id="PF01527">
    <property type="entry name" value="HTH_Tnp_1"/>
    <property type="match status" value="1"/>
</dbReference>
<evidence type="ECO:0000313" key="1">
    <source>
        <dbReference type="EMBL" id="MRD48923.1"/>
    </source>
</evidence>
<dbReference type="RefSeq" id="WP_153586246.1">
    <property type="nucleotide sequence ID" value="NZ_WJBU01000017.1"/>
</dbReference>
<dbReference type="OrthoDB" id="9800877at2"/>
<dbReference type="GO" id="GO:0006313">
    <property type="term" value="P:DNA transposition"/>
    <property type="evidence" value="ECO:0007669"/>
    <property type="project" value="InterPro"/>
</dbReference>
<dbReference type="InterPro" id="IPR009057">
    <property type="entry name" value="Homeodomain-like_sf"/>
</dbReference>